<name>A0A382HBG7_9ZZZZ</name>
<proteinExistence type="predicted"/>
<protein>
    <submittedName>
        <fullName evidence="1">Uncharacterized protein</fullName>
    </submittedName>
</protein>
<organism evidence="1">
    <name type="scientific">marine metagenome</name>
    <dbReference type="NCBI Taxonomy" id="408172"/>
    <lineage>
        <taxon>unclassified sequences</taxon>
        <taxon>metagenomes</taxon>
        <taxon>ecological metagenomes</taxon>
    </lineage>
</organism>
<dbReference type="AlphaFoldDB" id="A0A382HBG7"/>
<feature type="non-terminal residue" evidence="1">
    <location>
        <position position="28"/>
    </location>
</feature>
<evidence type="ECO:0000313" key="1">
    <source>
        <dbReference type="EMBL" id="SVB84616.1"/>
    </source>
</evidence>
<sequence length="28" mass="3111">MKPNILFLLIDGLRADKCHGNKKTSVTP</sequence>
<dbReference type="EMBL" id="UINC01060276">
    <property type="protein sequence ID" value="SVB84616.1"/>
    <property type="molecule type" value="Genomic_DNA"/>
</dbReference>
<gene>
    <name evidence="1" type="ORF">METZ01_LOCUS237470</name>
</gene>
<reference evidence="1" key="1">
    <citation type="submission" date="2018-05" db="EMBL/GenBank/DDBJ databases">
        <authorList>
            <person name="Lanie J.A."/>
            <person name="Ng W.-L."/>
            <person name="Kazmierczak K.M."/>
            <person name="Andrzejewski T.M."/>
            <person name="Davidsen T.M."/>
            <person name="Wayne K.J."/>
            <person name="Tettelin H."/>
            <person name="Glass J.I."/>
            <person name="Rusch D."/>
            <person name="Podicherti R."/>
            <person name="Tsui H.-C.T."/>
            <person name="Winkler M.E."/>
        </authorList>
    </citation>
    <scope>NUCLEOTIDE SEQUENCE</scope>
</reference>
<accession>A0A382HBG7</accession>